<evidence type="ECO:0000313" key="1">
    <source>
        <dbReference type="EMBL" id="GLI93597.1"/>
    </source>
</evidence>
<comment type="caution">
    <text evidence="1">The sequence shown here is derived from an EMBL/GenBank/DDBJ whole genome shotgun (WGS) entry which is preliminary data.</text>
</comment>
<dbReference type="Proteomes" id="UP001144323">
    <property type="component" value="Unassembled WGS sequence"/>
</dbReference>
<gene>
    <name evidence="1" type="ORF">LMG27198_25890</name>
</gene>
<dbReference type="RefSeq" id="WP_281803495.1">
    <property type="nucleotide sequence ID" value="NZ_BSEC01000001.1"/>
</dbReference>
<accession>A0A9W6GV23</accession>
<dbReference type="AlphaFoldDB" id="A0A9W6GV23"/>
<sequence>MSKPLSLGEFAARALGMEADIHAAMEAAIEKGCKRVQRKAKQLIGVEQPEWPALAPATIADKQRQGYRVPAPLLRTGKMRDTIEWQAPFWNGPREVSGYVGTSFPIAVYQELGTMHIPPRPFLSLAAMGLEPHLQEMMGAMVTAAMIHGGHNVELWKKAFEYLHKAGEQARELFEEEAEGD</sequence>
<name>A0A9W6GV23_9HYPH</name>
<dbReference type="EMBL" id="BSEC01000001">
    <property type="protein sequence ID" value="GLI93597.1"/>
    <property type="molecule type" value="Genomic_DNA"/>
</dbReference>
<evidence type="ECO:0000313" key="2">
    <source>
        <dbReference type="Proteomes" id="UP001144323"/>
    </source>
</evidence>
<protein>
    <submittedName>
        <fullName evidence="1">Uncharacterized protein</fullName>
    </submittedName>
</protein>
<organism evidence="1 2">
    <name type="scientific">Methylocystis echinoides</name>
    <dbReference type="NCBI Taxonomy" id="29468"/>
    <lineage>
        <taxon>Bacteria</taxon>
        <taxon>Pseudomonadati</taxon>
        <taxon>Pseudomonadota</taxon>
        <taxon>Alphaproteobacteria</taxon>
        <taxon>Hyphomicrobiales</taxon>
        <taxon>Methylocystaceae</taxon>
        <taxon>Methylocystis</taxon>
    </lineage>
</organism>
<keyword evidence="2" id="KW-1185">Reference proteome</keyword>
<proteinExistence type="predicted"/>
<reference evidence="1" key="1">
    <citation type="journal article" date="2023" name="Int. J. Syst. Evol. Microbiol.">
        <title>Methylocystis iwaonis sp. nov., a type II methane-oxidizing bacterium from surface soil of a rice paddy field in Japan, and emended description of the genus Methylocystis (ex Whittenbury et al. 1970) Bowman et al. 1993.</title>
        <authorList>
            <person name="Kaise H."/>
            <person name="Sawadogo J.B."/>
            <person name="Alam M.S."/>
            <person name="Ueno C."/>
            <person name="Dianou D."/>
            <person name="Shinjo R."/>
            <person name="Asakawa S."/>
        </authorList>
    </citation>
    <scope>NUCLEOTIDE SEQUENCE</scope>
    <source>
        <strain evidence="1">LMG27198</strain>
    </source>
</reference>